<dbReference type="Gene3D" id="1.10.10.10">
    <property type="entry name" value="Winged helix-like DNA-binding domain superfamily/Winged helix DNA-binding domain"/>
    <property type="match status" value="1"/>
</dbReference>
<keyword evidence="2" id="KW-0805">Transcription regulation</keyword>
<dbReference type="InterPro" id="IPR000847">
    <property type="entry name" value="LysR_HTH_N"/>
</dbReference>
<protein>
    <submittedName>
        <fullName evidence="7">LysR family transcriptional regulator</fullName>
    </submittedName>
</protein>
<gene>
    <name evidence="7" type="ORF">COO09_08885</name>
</gene>
<dbReference type="PANTHER" id="PTHR30346">
    <property type="entry name" value="TRANSCRIPTIONAL DUAL REGULATOR HCAR-RELATED"/>
    <property type="match status" value="1"/>
</dbReference>
<evidence type="ECO:0000313" key="8">
    <source>
        <dbReference type="Proteomes" id="UP000218934"/>
    </source>
</evidence>
<dbReference type="Gene3D" id="3.40.190.10">
    <property type="entry name" value="Periplasmic binding protein-like II"/>
    <property type="match status" value="2"/>
</dbReference>
<dbReference type="SUPFAM" id="SSF53850">
    <property type="entry name" value="Periplasmic binding protein-like II"/>
    <property type="match status" value="1"/>
</dbReference>
<keyword evidence="4" id="KW-0804">Transcription</keyword>
<reference evidence="7 8" key="1">
    <citation type="submission" date="2017-09" db="EMBL/GenBank/DDBJ databases">
        <title>The Catabolism of 3,6-Dichlorosalicylic acid is Initiated by the Cytochrome P450 Monooxygenase DsmABC in Rhizorhabdus dicambivorans Ndbn-20.</title>
        <authorList>
            <person name="Na L."/>
        </authorList>
    </citation>
    <scope>NUCLEOTIDE SEQUENCE [LARGE SCALE GENOMIC DNA]</scope>
    <source>
        <strain evidence="7 8">Ndbn-20m</strain>
    </source>
</reference>
<evidence type="ECO:0000256" key="5">
    <source>
        <dbReference type="SAM" id="MobiDB-lite"/>
    </source>
</evidence>
<dbReference type="GO" id="GO:0003700">
    <property type="term" value="F:DNA-binding transcription factor activity"/>
    <property type="evidence" value="ECO:0007669"/>
    <property type="project" value="InterPro"/>
</dbReference>
<dbReference type="InterPro" id="IPR036388">
    <property type="entry name" value="WH-like_DNA-bd_sf"/>
</dbReference>
<dbReference type="Proteomes" id="UP000218934">
    <property type="component" value="Unassembled WGS sequence"/>
</dbReference>
<dbReference type="Pfam" id="PF00126">
    <property type="entry name" value="HTH_1"/>
    <property type="match status" value="1"/>
</dbReference>
<dbReference type="SUPFAM" id="SSF46785">
    <property type="entry name" value="Winged helix' DNA-binding domain"/>
    <property type="match status" value="1"/>
</dbReference>
<comment type="caution">
    <text evidence="7">The sequence shown here is derived from an EMBL/GenBank/DDBJ whole genome shotgun (WGS) entry which is preliminary data.</text>
</comment>
<dbReference type="GO" id="GO:0003677">
    <property type="term" value="F:DNA binding"/>
    <property type="evidence" value="ECO:0007669"/>
    <property type="project" value="UniProtKB-KW"/>
</dbReference>
<dbReference type="InterPro" id="IPR036390">
    <property type="entry name" value="WH_DNA-bd_sf"/>
</dbReference>
<dbReference type="InterPro" id="IPR005119">
    <property type="entry name" value="LysR_subst-bd"/>
</dbReference>
<feature type="region of interest" description="Disordered" evidence="5">
    <location>
        <begin position="338"/>
        <end position="362"/>
    </location>
</feature>
<evidence type="ECO:0000256" key="4">
    <source>
        <dbReference type="ARBA" id="ARBA00023163"/>
    </source>
</evidence>
<dbReference type="EMBL" id="NWUF01000007">
    <property type="protein sequence ID" value="PCE42525.1"/>
    <property type="molecule type" value="Genomic_DNA"/>
</dbReference>
<proteinExistence type="inferred from homology"/>
<keyword evidence="3" id="KW-0238">DNA-binding</keyword>
<organism evidence="7 8">
    <name type="scientific">Rhizorhabdus dicambivorans</name>
    <dbReference type="NCBI Taxonomy" id="1850238"/>
    <lineage>
        <taxon>Bacteria</taxon>
        <taxon>Pseudomonadati</taxon>
        <taxon>Pseudomonadota</taxon>
        <taxon>Alphaproteobacteria</taxon>
        <taxon>Sphingomonadales</taxon>
        <taxon>Sphingomonadaceae</taxon>
        <taxon>Rhizorhabdus</taxon>
    </lineage>
</organism>
<evidence type="ECO:0000259" key="6">
    <source>
        <dbReference type="PROSITE" id="PS50931"/>
    </source>
</evidence>
<evidence type="ECO:0000256" key="3">
    <source>
        <dbReference type="ARBA" id="ARBA00023125"/>
    </source>
</evidence>
<comment type="similarity">
    <text evidence="1">Belongs to the LysR transcriptional regulatory family.</text>
</comment>
<keyword evidence="8" id="KW-1185">Reference proteome</keyword>
<sequence>MAHVGMPAPVDVHERQLRRRPFRLETRRSARIASEWGSAEQRMRMDQDLRRLVQFYHVARAKSLPAAAFKLGVEPTWLSRQIKQLESHLGFLLFDRSDRNATLTPEGAEFFESVKEIADAARRVESVARSLGAGKNELLFGLADSSFWLPARKALLEAVSKCHPEIVLKTVVSDTTELMNQLRDREIDMCLVGRLHDMERYDFLTIHNGSPRLLVPEESPLAKKPQLSMADISELDVAIPLIDNDYSFETIYGPFLGAGARPHWVSEGPLAAFHFALANRICLVAWGFEDSVNSSLLPKEVIDSDARVEVVVAMNADDDREAVRKVWQDVVAIAAKAGQHSPDTHARRKRTTAPGSSISGVN</sequence>
<evidence type="ECO:0000313" key="7">
    <source>
        <dbReference type="EMBL" id="PCE42525.1"/>
    </source>
</evidence>
<dbReference type="GO" id="GO:0032993">
    <property type="term" value="C:protein-DNA complex"/>
    <property type="evidence" value="ECO:0007669"/>
    <property type="project" value="TreeGrafter"/>
</dbReference>
<feature type="domain" description="HTH lysR-type" evidence="6">
    <location>
        <begin position="47"/>
        <end position="104"/>
    </location>
</feature>
<evidence type="ECO:0000256" key="1">
    <source>
        <dbReference type="ARBA" id="ARBA00009437"/>
    </source>
</evidence>
<name>A0A2A4FWG6_9SPHN</name>
<dbReference type="AlphaFoldDB" id="A0A2A4FWG6"/>
<evidence type="ECO:0000256" key="2">
    <source>
        <dbReference type="ARBA" id="ARBA00023015"/>
    </source>
</evidence>
<dbReference type="PROSITE" id="PS50931">
    <property type="entry name" value="HTH_LYSR"/>
    <property type="match status" value="1"/>
</dbReference>
<accession>A0A2A4FWG6</accession>
<dbReference type="KEGG" id="rdi:CMV14_07195"/>
<feature type="compositionally biased region" description="Polar residues" evidence="5">
    <location>
        <begin position="353"/>
        <end position="362"/>
    </location>
</feature>
<dbReference type="PANTHER" id="PTHR30346:SF28">
    <property type="entry name" value="HTH-TYPE TRANSCRIPTIONAL REGULATOR CYNR"/>
    <property type="match status" value="1"/>
</dbReference>
<dbReference type="Pfam" id="PF03466">
    <property type="entry name" value="LysR_substrate"/>
    <property type="match status" value="1"/>
</dbReference>